<name>A0A8J4Y9B6_CHIOP</name>
<evidence type="ECO:0000256" key="1">
    <source>
        <dbReference type="SAM" id="MobiDB-lite"/>
    </source>
</evidence>
<accession>A0A8J4Y9B6</accession>
<dbReference type="AlphaFoldDB" id="A0A8J4Y9B6"/>
<protein>
    <recommendedName>
        <fullName evidence="2">Ig-like domain-containing protein</fullName>
    </recommendedName>
</protein>
<proteinExistence type="predicted"/>
<dbReference type="EMBL" id="JACEEZ010007697">
    <property type="protein sequence ID" value="KAG0723803.1"/>
    <property type="molecule type" value="Genomic_DNA"/>
</dbReference>
<sequence length="130" mass="14204">MWYPRGPKPRLGKSCPAPGPWGASGEARQDAGWKQGSRRGARTETGVTLSLTSMTSEATGEYKCEVIAEHPSFRTEASGSFMTVLDRKPESAMSGRVASQCFESMSRIGAGERLHPTRQAMRGSRLYSYL</sequence>
<gene>
    <name evidence="3" type="ORF">GWK47_041917</name>
</gene>
<dbReference type="Proteomes" id="UP000770661">
    <property type="component" value="Unassembled WGS sequence"/>
</dbReference>
<feature type="region of interest" description="Disordered" evidence="1">
    <location>
        <begin position="1"/>
        <end position="47"/>
    </location>
</feature>
<keyword evidence="4" id="KW-1185">Reference proteome</keyword>
<feature type="domain" description="Ig-like" evidence="2">
    <location>
        <begin position="14"/>
        <end position="80"/>
    </location>
</feature>
<dbReference type="InterPro" id="IPR007110">
    <property type="entry name" value="Ig-like_dom"/>
</dbReference>
<organism evidence="3 4">
    <name type="scientific">Chionoecetes opilio</name>
    <name type="common">Atlantic snow crab</name>
    <name type="synonym">Cancer opilio</name>
    <dbReference type="NCBI Taxonomy" id="41210"/>
    <lineage>
        <taxon>Eukaryota</taxon>
        <taxon>Metazoa</taxon>
        <taxon>Ecdysozoa</taxon>
        <taxon>Arthropoda</taxon>
        <taxon>Crustacea</taxon>
        <taxon>Multicrustacea</taxon>
        <taxon>Malacostraca</taxon>
        <taxon>Eumalacostraca</taxon>
        <taxon>Eucarida</taxon>
        <taxon>Decapoda</taxon>
        <taxon>Pleocyemata</taxon>
        <taxon>Brachyura</taxon>
        <taxon>Eubrachyura</taxon>
        <taxon>Majoidea</taxon>
        <taxon>Majidae</taxon>
        <taxon>Chionoecetes</taxon>
    </lineage>
</organism>
<evidence type="ECO:0000313" key="4">
    <source>
        <dbReference type="Proteomes" id="UP000770661"/>
    </source>
</evidence>
<reference evidence="3" key="1">
    <citation type="submission" date="2020-07" db="EMBL/GenBank/DDBJ databases">
        <title>The High-quality genome of the commercially important snow crab, Chionoecetes opilio.</title>
        <authorList>
            <person name="Jeong J.-H."/>
            <person name="Ryu S."/>
        </authorList>
    </citation>
    <scope>NUCLEOTIDE SEQUENCE</scope>
    <source>
        <strain evidence="3">MADBK_172401_WGS</strain>
        <tissue evidence="3">Digestive gland</tissue>
    </source>
</reference>
<evidence type="ECO:0000313" key="3">
    <source>
        <dbReference type="EMBL" id="KAG0723803.1"/>
    </source>
</evidence>
<dbReference type="PROSITE" id="PS50835">
    <property type="entry name" value="IG_LIKE"/>
    <property type="match status" value="1"/>
</dbReference>
<comment type="caution">
    <text evidence="3">The sequence shown here is derived from an EMBL/GenBank/DDBJ whole genome shotgun (WGS) entry which is preliminary data.</text>
</comment>
<evidence type="ECO:0000259" key="2">
    <source>
        <dbReference type="PROSITE" id="PS50835"/>
    </source>
</evidence>